<accession>A0A931AFN5</accession>
<gene>
    <name evidence="2" type="ORF">ITP53_34615</name>
</gene>
<name>A0A931AFN5_9ACTN</name>
<evidence type="ECO:0000313" key="2">
    <source>
        <dbReference type="EMBL" id="MBF8190755.1"/>
    </source>
</evidence>
<proteinExistence type="predicted"/>
<comment type="caution">
    <text evidence="2">The sequence shown here is derived from an EMBL/GenBank/DDBJ whole genome shotgun (WGS) entry which is preliminary data.</text>
</comment>
<evidence type="ECO:0000256" key="1">
    <source>
        <dbReference type="SAM" id="MobiDB-lite"/>
    </source>
</evidence>
<dbReference type="RefSeq" id="WP_195899668.1">
    <property type="nucleotide sequence ID" value="NZ_JADOGI010000133.1"/>
</dbReference>
<protein>
    <submittedName>
        <fullName evidence="2">Uncharacterized protein</fullName>
    </submittedName>
</protein>
<dbReference type="AlphaFoldDB" id="A0A931AFN5"/>
<feature type="region of interest" description="Disordered" evidence="1">
    <location>
        <begin position="99"/>
        <end position="120"/>
    </location>
</feature>
<reference evidence="2" key="1">
    <citation type="submission" date="2020-11" db="EMBL/GenBank/DDBJ databases">
        <title>Whole-genome analyses of Nonomuraea sp. K274.</title>
        <authorList>
            <person name="Veyisoglu A."/>
        </authorList>
    </citation>
    <scope>NUCLEOTIDE SEQUENCE</scope>
    <source>
        <strain evidence="2">K274</strain>
    </source>
</reference>
<evidence type="ECO:0000313" key="3">
    <source>
        <dbReference type="Proteomes" id="UP000605361"/>
    </source>
</evidence>
<dbReference type="Proteomes" id="UP000605361">
    <property type="component" value="Unassembled WGS sequence"/>
</dbReference>
<organism evidence="2 3">
    <name type="scientific">Nonomuraea cypriaca</name>
    <dbReference type="NCBI Taxonomy" id="1187855"/>
    <lineage>
        <taxon>Bacteria</taxon>
        <taxon>Bacillati</taxon>
        <taxon>Actinomycetota</taxon>
        <taxon>Actinomycetes</taxon>
        <taxon>Streptosporangiales</taxon>
        <taxon>Streptosporangiaceae</taxon>
        <taxon>Nonomuraea</taxon>
    </lineage>
</organism>
<keyword evidence="3" id="KW-1185">Reference proteome</keyword>
<sequence>MTEPATAKPADGIAAVSGGTPAGDWRALLSDLGLPAPASTVTAVGERPGFDTVHEIVAASVEAISAFAAVVAAFWEQRGGAPQRITVVRRQAAAALHPTLYQRQHGHPIPPQHTGLRSAF</sequence>
<dbReference type="EMBL" id="JADOGI010000133">
    <property type="protein sequence ID" value="MBF8190755.1"/>
    <property type="molecule type" value="Genomic_DNA"/>
</dbReference>